<dbReference type="AlphaFoldDB" id="A0A1N7P571"/>
<sequence length="260" mass="30414">MMTLKFFFKMTLLVFTFFSLFNNSQVKTFFPKDLVSKNSKQKSISNDVLPKDVVRIDEEVPLLIPQKREGKFGYVNQNGKFIIQPEYHIALFFGEDCNLLYSPNENVKKYGSKSYATVDKNGISYRINRSGKIVYTYKPADLGVCKTEYKKPLYNAYRHNGKYGLVEEGKLVNPADKKHFIIYPTYDYLFVMEGNDVANPMLVVNKDDKFGIIDVKGQTIIPLEYKDIKRNYSWKLGKMFEVTKDDVNYYYIDIHNKSYR</sequence>
<name>A0A1N7P571_9FLAO</name>
<protein>
    <submittedName>
        <fullName evidence="3">WG containing repeat-containing protein</fullName>
    </submittedName>
</protein>
<evidence type="ECO:0000313" key="4">
    <source>
        <dbReference type="Proteomes" id="UP000186246"/>
    </source>
</evidence>
<keyword evidence="1" id="KW-0732">Signal</keyword>
<evidence type="ECO:0000313" key="2">
    <source>
        <dbReference type="EMBL" id="PQA94314.1"/>
    </source>
</evidence>
<proteinExistence type="predicted"/>
<dbReference type="EMBL" id="FTOJ01000011">
    <property type="protein sequence ID" value="SIT05579.1"/>
    <property type="molecule type" value="Genomic_DNA"/>
</dbReference>
<evidence type="ECO:0000313" key="3">
    <source>
        <dbReference type="EMBL" id="SIT05579.1"/>
    </source>
</evidence>
<gene>
    <name evidence="2" type="ORF">B0A70_07680</name>
    <name evidence="3" type="ORF">SAMN05421796_1118</name>
</gene>
<reference evidence="3" key="2">
    <citation type="submission" date="2017-01" db="EMBL/GenBank/DDBJ databases">
        <authorList>
            <person name="Mah S.A."/>
            <person name="Swanson W.J."/>
            <person name="Moy G.W."/>
            <person name="Vacquier V.D."/>
        </authorList>
    </citation>
    <scope>NUCLEOTIDE SEQUENCE [LARGE SCALE GENOMIC DNA]</scope>
    <source>
        <strain evidence="3">DSM 21068</strain>
    </source>
</reference>
<dbReference type="EMBL" id="MUGO01000010">
    <property type="protein sequence ID" value="PQA94314.1"/>
    <property type="molecule type" value="Genomic_DNA"/>
</dbReference>
<dbReference type="Proteomes" id="UP000238314">
    <property type="component" value="Unassembled WGS sequence"/>
</dbReference>
<dbReference type="InterPro" id="IPR032774">
    <property type="entry name" value="WG_beta_rep"/>
</dbReference>
<reference evidence="2 5" key="1">
    <citation type="submission" date="2016-11" db="EMBL/GenBank/DDBJ databases">
        <title>Whole genomes of Flavobacteriaceae.</title>
        <authorList>
            <person name="Stine C."/>
            <person name="Li C."/>
            <person name="Tadesse D."/>
        </authorList>
    </citation>
    <scope>NUCLEOTIDE SEQUENCE [LARGE SCALE GENOMIC DNA]</scope>
    <source>
        <strain evidence="2 5">DSM 21068</strain>
    </source>
</reference>
<evidence type="ECO:0000256" key="1">
    <source>
        <dbReference type="SAM" id="SignalP"/>
    </source>
</evidence>
<accession>A0A1N7P571</accession>
<organism evidence="3 4">
    <name type="scientific">Chryseobacterium piscicola</name>
    <dbReference type="NCBI Taxonomy" id="551459"/>
    <lineage>
        <taxon>Bacteria</taxon>
        <taxon>Pseudomonadati</taxon>
        <taxon>Bacteroidota</taxon>
        <taxon>Flavobacteriia</taxon>
        <taxon>Flavobacteriales</taxon>
        <taxon>Weeksellaceae</taxon>
        <taxon>Chryseobacterium group</taxon>
        <taxon>Chryseobacterium</taxon>
    </lineage>
</organism>
<dbReference type="Pfam" id="PF14903">
    <property type="entry name" value="WG_beta_rep"/>
    <property type="match status" value="2"/>
</dbReference>
<feature type="chain" id="PRO_5044563939" evidence="1">
    <location>
        <begin position="25"/>
        <end position="260"/>
    </location>
</feature>
<evidence type="ECO:0000313" key="5">
    <source>
        <dbReference type="Proteomes" id="UP000238314"/>
    </source>
</evidence>
<feature type="signal peptide" evidence="1">
    <location>
        <begin position="1"/>
        <end position="24"/>
    </location>
</feature>
<reference evidence="4" key="3">
    <citation type="submission" date="2017-01" db="EMBL/GenBank/DDBJ databases">
        <authorList>
            <person name="Varghese N."/>
            <person name="Submissions S."/>
        </authorList>
    </citation>
    <scope>NUCLEOTIDE SEQUENCE [LARGE SCALE GENOMIC DNA]</scope>
    <source>
        <strain evidence="4">DSM 21068</strain>
    </source>
</reference>
<keyword evidence="5" id="KW-1185">Reference proteome</keyword>
<dbReference type="Proteomes" id="UP000186246">
    <property type="component" value="Unassembled WGS sequence"/>
</dbReference>